<organism evidence="1 2">
    <name type="scientific">candidate division GN15 bacterium</name>
    <dbReference type="NCBI Taxonomy" id="2072418"/>
    <lineage>
        <taxon>Bacteria</taxon>
        <taxon>candidate division GN15</taxon>
    </lineage>
</organism>
<feature type="non-terminal residue" evidence="1">
    <location>
        <position position="214"/>
    </location>
</feature>
<evidence type="ECO:0000313" key="2">
    <source>
        <dbReference type="Proteomes" id="UP000250918"/>
    </source>
</evidence>
<comment type="caution">
    <text evidence="1">The sequence shown here is derived from an EMBL/GenBank/DDBJ whole genome shotgun (WGS) entry which is preliminary data.</text>
</comment>
<name>A0A855WVY4_9BACT</name>
<dbReference type="EMBL" id="PQAP01000192">
    <property type="protein sequence ID" value="PWB68713.1"/>
    <property type="molecule type" value="Genomic_DNA"/>
</dbReference>
<accession>A0A855WVY4</accession>
<dbReference type="Proteomes" id="UP000250918">
    <property type="component" value="Unassembled WGS sequence"/>
</dbReference>
<sequence>MVGSDFVQSRAREALDAQLVVTPDRIDYPENAKPSVPKTYKILLANTGGTDLTFTSIVDIEDSSKGACAGPTGWMTVSGAPAAIPAGGIDSMTVTLNAGGVITCAPTVLFGKVRFTYTPPDQTIDFNIQFTVADTIVAPVWDTVSTGCIDLSVGTNGNMGQNGIGNVNLDFAGSPAECDTGLNSRGNAAVYLRDASPIFIRKPSAGIYRGSWSL</sequence>
<reference evidence="1 2" key="1">
    <citation type="journal article" date="2018" name="ISME J.">
        <title>A methanotrophic archaeon couples anaerobic oxidation of methane to Fe(III) reduction.</title>
        <authorList>
            <person name="Cai C."/>
            <person name="Leu A.O."/>
            <person name="Xie G.J."/>
            <person name="Guo J."/>
            <person name="Feng Y."/>
            <person name="Zhao J.X."/>
            <person name="Tyson G.W."/>
            <person name="Yuan Z."/>
            <person name="Hu S."/>
        </authorList>
    </citation>
    <scope>NUCLEOTIDE SEQUENCE [LARGE SCALE GENOMIC DNA]</scope>
    <source>
        <strain evidence="1">FeB_12</strain>
    </source>
</reference>
<proteinExistence type="predicted"/>
<dbReference type="AlphaFoldDB" id="A0A855WVY4"/>
<evidence type="ECO:0000313" key="1">
    <source>
        <dbReference type="EMBL" id="PWB68713.1"/>
    </source>
</evidence>
<gene>
    <name evidence="1" type="ORF">C3F09_11015</name>
</gene>
<protein>
    <submittedName>
        <fullName evidence="1">Uncharacterized protein</fullName>
    </submittedName>
</protein>